<dbReference type="EMBL" id="SUMG01000005">
    <property type="protein sequence ID" value="NBG88101.1"/>
    <property type="molecule type" value="Genomic_DNA"/>
</dbReference>
<evidence type="ECO:0000313" key="3">
    <source>
        <dbReference type="Proteomes" id="UP000449710"/>
    </source>
</evidence>
<dbReference type="PANTHER" id="PTHR47619">
    <property type="entry name" value="METALLO-HYDROLASE YYCJ-RELATED"/>
    <property type="match status" value="1"/>
</dbReference>
<reference evidence="2 3" key="1">
    <citation type="submission" date="2019-04" db="EMBL/GenBank/DDBJ databases">
        <title>Isachenkonia alkalipeptolytica gen. nov. sp. nov. a new anaerobic, alkiliphilic organothrophic bacterium capable to reduce synthesized ferrihydrite isolated from a soda lake.</title>
        <authorList>
            <person name="Toshchakov S.V."/>
            <person name="Zavarzina D.G."/>
            <person name="Zhilina T.N."/>
            <person name="Kostrikina N.A."/>
            <person name="Kublanov I.V."/>
        </authorList>
    </citation>
    <scope>NUCLEOTIDE SEQUENCE [LARGE SCALE GENOMIC DNA]</scope>
    <source>
        <strain evidence="2 3">Z-1701</strain>
    </source>
</reference>
<dbReference type="InterPro" id="IPR001279">
    <property type="entry name" value="Metallo-B-lactamas"/>
</dbReference>
<comment type="caution">
    <text evidence="2">The sequence shown here is derived from an EMBL/GenBank/DDBJ whole genome shotgun (WGS) entry which is preliminary data.</text>
</comment>
<evidence type="ECO:0000313" key="2">
    <source>
        <dbReference type="EMBL" id="NBG88101.1"/>
    </source>
</evidence>
<dbReference type="Proteomes" id="UP000449710">
    <property type="component" value="Unassembled WGS sequence"/>
</dbReference>
<feature type="domain" description="Metallo-beta-lactamase" evidence="1">
    <location>
        <begin position="12"/>
        <end position="192"/>
    </location>
</feature>
<dbReference type="SUPFAM" id="SSF56281">
    <property type="entry name" value="Metallo-hydrolase/oxidoreductase"/>
    <property type="match status" value="1"/>
</dbReference>
<evidence type="ECO:0000259" key="1">
    <source>
        <dbReference type="SMART" id="SM00849"/>
    </source>
</evidence>
<gene>
    <name evidence="2" type="ORF">ISALK_06255</name>
</gene>
<dbReference type="AlphaFoldDB" id="A0AA43XKP9"/>
<dbReference type="InterPro" id="IPR036866">
    <property type="entry name" value="RibonucZ/Hydroxyglut_hydro"/>
</dbReference>
<dbReference type="Gene3D" id="3.60.15.10">
    <property type="entry name" value="Ribonuclease Z/Hydroxyacylglutathione hydrolase-like"/>
    <property type="match status" value="1"/>
</dbReference>
<organism evidence="2 3">
    <name type="scientific">Isachenkonia alkalipeptolytica</name>
    <dbReference type="NCBI Taxonomy" id="2565777"/>
    <lineage>
        <taxon>Bacteria</taxon>
        <taxon>Bacillati</taxon>
        <taxon>Bacillota</taxon>
        <taxon>Clostridia</taxon>
        <taxon>Eubacteriales</taxon>
        <taxon>Clostridiaceae</taxon>
        <taxon>Isachenkonia</taxon>
    </lineage>
</organism>
<protein>
    <submittedName>
        <fullName evidence="2">MBL fold metallo-hydrolase</fullName>
    </submittedName>
</protein>
<proteinExistence type="predicted"/>
<keyword evidence="3" id="KW-1185">Reference proteome</keyword>
<dbReference type="SMART" id="SM00849">
    <property type="entry name" value="Lactamase_B"/>
    <property type="match status" value="1"/>
</dbReference>
<dbReference type="InterPro" id="IPR052533">
    <property type="entry name" value="WalJ/YycJ-like"/>
</dbReference>
<name>A0AA43XKP9_9CLOT</name>
<dbReference type="PANTHER" id="PTHR47619:SF1">
    <property type="entry name" value="EXODEOXYRIBONUCLEASE WALJ"/>
    <property type="match status" value="1"/>
</dbReference>
<accession>A0AA43XKP9</accession>
<dbReference type="Pfam" id="PF12706">
    <property type="entry name" value="Lactamase_B_2"/>
    <property type="match status" value="1"/>
</dbReference>
<sequence>MIRFCSLVSGSAGNSYAFSDGEQRFLVDAGLSGKQIENRLAEIDIDPESLSGILISHEHIDHIKGAGILSRRYDLPVYANQGTWQAMEDKIGKIAEKNRRTFQTNEIFSMGKLTIKPYKTSHDAAESVGFTVSGGREKVSIATDIGCMTPEILEEIKGSDLVVLEANHDVEVLKSGRYPYSLKRRILSDQGHLSNEAAGDCICYLAENKVENFVLAHLSEENNFPELALSTIQGMLSERQRTKHLKINVDIAFRNRIGRVYEFNKS</sequence>
<dbReference type="RefSeq" id="WP_160720254.1">
    <property type="nucleotide sequence ID" value="NZ_SUMG01000005.1"/>
</dbReference>